<feature type="transmembrane region" description="Helical" evidence="1">
    <location>
        <begin position="65"/>
        <end position="84"/>
    </location>
</feature>
<evidence type="ECO:0000313" key="2">
    <source>
        <dbReference type="EMBL" id="UPK71948.1"/>
    </source>
</evidence>
<reference evidence="2 3" key="1">
    <citation type="submission" date="2022-04" db="EMBL/GenBank/DDBJ databases">
        <title>The arsenic-methylating capacity of Chitinophaga filiformis YT5 during chitin decomposition.</title>
        <authorList>
            <person name="Chen G."/>
            <person name="Liang Y."/>
        </authorList>
    </citation>
    <scope>NUCLEOTIDE SEQUENCE [LARGE SCALE GENOMIC DNA]</scope>
    <source>
        <strain evidence="2 3">YT5</strain>
    </source>
</reference>
<feature type="transmembrane region" description="Helical" evidence="1">
    <location>
        <begin position="148"/>
        <end position="168"/>
    </location>
</feature>
<keyword evidence="3" id="KW-1185">Reference proteome</keyword>
<keyword evidence="1" id="KW-0812">Transmembrane</keyword>
<dbReference type="Proteomes" id="UP000830198">
    <property type="component" value="Chromosome"/>
</dbReference>
<feature type="transmembrane region" description="Helical" evidence="1">
    <location>
        <begin position="203"/>
        <end position="223"/>
    </location>
</feature>
<keyword evidence="1" id="KW-1133">Transmembrane helix</keyword>
<evidence type="ECO:0008006" key="4">
    <source>
        <dbReference type="Google" id="ProtNLM"/>
    </source>
</evidence>
<name>A0ABY4IA64_CHIFI</name>
<feature type="transmembrane region" description="Helical" evidence="1">
    <location>
        <begin position="342"/>
        <end position="366"/>
    </location>
</feature>
<accession>A0ABY4IA64</accession>
<evidence type="ECO:0000313" key="3">
    <source>
        <dbReference type="Proteomes" id="UP000830198"/>
    </source>
</evidence>
<proteinExistence type="predicted"/>
<dbReference type="RefSeq" id="WP_247814044.1">
    <property type="nucleotide sequence ID" value="NZ_CP095855.1"/>
</dbReference>
<evidence type="ECO:0000256" key="1">
    <source>
        <dbReference type="SAM" id="Phobius"/>
    </source>
</evidence>
<gene>
    <name evidence="2" type="ORF">MYF79_11700</name>
</gene>
<feature type="transmembrane region" description="Helical" evidence="1">
    <location>
        <begin position="280"/>
        <end position="301"/>
    </location>
</feature>
<keyword evidence="1" id="KW-0472">Membrane</keyword>
<dbReference type="EMBL" id="CP095855">
    <property type="protein sequence ID" value="UPK71948.1"/>
    <property type="molecule type" value="Genomic_DNA"/>
</dbReference>
<protein>
    <recommendedName>
        <fullName evidence="4">O-antigen ligase like membrane protein</fullName>
    </recommendedName>
</protein>
<feature type="transmembrane region" description="Helical" evidence="1">
    <location>
        <begin position="117"/>
        <end position="136"/>
    </location>
</feature>
<feature type="transmembrane region" description="Helical" evidence="1">
    <location>
        <begin position="378"/>
        <end position="399"/>
    </location>
</feature>
<organism evidence="2 3">
    <name type="scientific">Chitinophaga filiformis</name>
    <name type="common">Myxococcus filiformis</name>
    <name type="synonym">Flexibacter filiformis</name>
    <dbReference type="NCBI Taxonomy" id="104663"/>
    <lineage>
        <taxon>Bacteria</taxon>
        <taxon>Pseudomonadati</taxon>
        <taxon>Bacteroidota</taxon>
        <taxon>Chitinophagia</taxon>
        <taxon>Chitinophagales</taxon>
        <taxon>Chitinophagaceae</taxon>
        <taxon>Chitinophaga</taxon>
    </lineage>
</organism>
<feature type="transmembrane region" description="Helical" evidence="1">
    <location>
        <begin position="91"/>
        <end position="111"/>
    </location>
</feature>
<sequence length="468" mass="50793">MNQYPNKGQMAADRLAEIATLRYQQLTALNSQKLMLRLKQGIWAYFLLLLFEGALRRWILPFLATPLLVVRDPVALWLIVVCLQRKILIPAYSLTLMTIIGVLGLIAALTVGHGNPFVAAYGARILLIHFPMMFVIRSVFTRKDVVQLGKAMVMIAIPMAVLIAIQFYSPQTAWVNKGVGDAEGGAGFSGALGFFRPPATFSFTNGTTLFFSFLAPFVFYFWLSNEKVNRWILIGATGALLMSIPLSISRALLFQIIITLMFCLYAGSSNPKYAGRMFGAVLGLIVLVALLSQTSIVGGAIEAFTARFENANESEGGMEGVFLDRYLGGMLGAFTATSDMPLWGYGIGMGTNVGAMLLTGGFTFLIAEGEWGRSVGELGPILGLGLVFIRVGLAISLAFESFRKLRAGDILPWMILSDGFLLVAQGGWGQPTSLGFATLVGGLLMASLRDDEEEEEPETEEEVGEMAV</sequence>